<dbReference type="Proteomes" id="UP000235036">
    <property type="component" value="Unassembled WGS sequence"/>
</dbReference>
<keyword evidence="2" id="KW-1185">Reference proteome</keyword>
<dbReference type="AlphaFoldDB" id="A0A2N6K6I0"/>
<evidence type="ECO:0000313" key="2">
    <source>
        <dbReference type="Proteomes" id="UP000235036"/>
    </source>
</evidence>
<sequence length="136" mass="15449">MYHRLKTSLSLITQDVSLMVDILELQTSNSVQGIKLINVWEIQNEKLTNIDLQDAKSRLIRQIRRKQIDTFYNIEPSPEALLPRLEITIGSKLNYIRGHCYLEKELGAGGEGKVYTTSISGIVAKIYKSEKLTKGL</sequence>
<protein>
    <submittedName>
        <fullName evidence="1">Uncharacterized protein</fullName>
    </submittedName>
</protein>
<comment type="caution">
    <text evidence="1">The sequence shown here is derived from an EMBL/GenBank/DDBJ whole genome shotgun (WGS) entry which is preliminary data.</text>
</comment>
<gene>
    <name evidence="1" type="ORF">CEN44_05725</name>
</gene>
<name>A0A2N6K6I0_FISMU</name>
<organism evidence="1 2">
    <name type="scientific">Fischerella muscicola CCMEE 5323</name>
    <dbReference type="NCBI Taxonomy" id="2019572"/>
    <lineage>
        <taxon>Bacteria</taxon>
        <taxon>Bacillati</taxon>
        <taxon>Cyanobacteriota</taxon>
        <taxon>Cyanophyceae</taxon>
        <taxon>Nostocales</taxon>
        <taxon>Hapalosiphonaceae</taxon>
        <taxon>Fischerella</taxon>
    </lineage>
</organism>
<reference evidence="1 2" key="1">
    <citation type="submission" date="2017-08" db="EMBL/GenBank/DDBJ databases">
        <title>Genomes of Fischerella (Mastigocladus) sp. strains.</title>
        <authorList>
            <person name="Miller S.R."/>
        </authorList>
    </citation>
    <scope>NUCLEOTIDE SEQUENCE [LARGE SCALE GENOMIC DNA]</scope>
    <source>
        <strain evidence="1 2">CCMEE 5323</strain>
    </source>
</reference>
<proteinExistence type="predicted"/>
<accession>A0A2N6K6I0</accession>
<dbReference type="EMBL" id="NRQW01000114">
    <property type="protein sequence ID" value="PLZ92520.1"/>
    <property type="molecule type" value="Genomic_DNA"/>
</dbReference>
<evidence type="ECO:0000313" key="1">
    <source>
        <dbReference type="EMBL" id="PLZ92520.1"/>
    </source>
</evidence>